<comment type="pathway">
    <text evidence="2 10">Protein modification; protein glycosylation.</text>
</comment>
<accession>A0AA36BDR0</accession>
<dbReference type="GO" id="GO:0005789">
    <property type="term" value="C:endoplasmic reticulum membrane"/>
    <property type="evidence" value="ECO:0007669"/>
    <property type="project" value="UniProtKB-SubCell"/>
</dbReference>
<sequence>MVKGFTLLLRQLQIKFQIQRIPLFNLYQGDNFAKMLLYHETPYYTWSNNEWNRSKIDTKVHSDSGIKFGTPIGRMYTVHPNVRLLPAAILSQSANMVSSLHVAAIVTCLKFLLIPSYRSTDFEVHRNWLSITNKLPVRKWYYEETSIWTLDYPPFFAWFEFLLSHIARYFDPKMLVVQSGAYTSQATVYFQRLSVILSDLVLVYAVQELNHGYHKANKTNTLVNTGLAISVLILSNFGLLLVDHIHFQYNGFLFGILLLSLVRIRQGKFLRGAFLFVVLLNFKHIFLYIAPAYFVYLLKCYCFRSTSDGKILWHSFSIMKLVYLSFIVISVFGLSFGPFIYMKQLYQVLSRLFPFKRGLSHAYWAPNFWALYNFADKALVYTGQNTGFIHVNKTDSSLMTGGLVQEFHHTVLPSITPHITLLLTFLAIFPVLLSIWIKPQKGKSLIEAVALCAFGSYMFGWHVHEKAILMVILPLSLLVMDQKQYARVFLMVSTTGHYSLFPLLFTKPETPIKICLMLAYTLFAFLSLSNLHGNTSKRFQLPLLCTFESIYLLGILPLEFFNSLAFPLTALNVKLPFLPLMLTSVYCSLGLFYSWLKFYYHYIAGSSVRKVKHK</sequence>
<feature type="transmembrane region" description="Helical" evidence="10">
    <location>
        <begin position="419"/>
        <end position="438"/>
    </location>
</feature>
<feature type="transmembrane region" description="Helical" evidence="10">
    <location>
        <begin position="578"/>
        <end position="600"/>
    </location>
</feature>
<evidence type="ECO:0000256" key="5">
    <source>
        <dbReference type="ARBA" id="ARBA00022679"/>
    </source>
</evidence>
<evidence type="ECO:0000256" key="9">
    <source>
        <dbReference type="ARBA" id="ARBA00023136"/>
    </source>
</evidence>
<feature type="transmembrane region" description="Helical" evidence="10">
    <location>
        <begin position="318"/>
        <end position="341"/>
    </location>
</feature>
<feature type="transmembrane region" description="Helical" evidence="10">
    <location>
        <begin position="485"/>
        <end position="505"/>
    </location>
</feature>
<evidence type="ECO:0000256" key="1">
    <source>
        <dbReference type="ARBA" id="ARBA00004477"/>
    </source>
</evidence>
<keyword evidence="7 10" id="KW-0256">Endoplasmic reticulum</keyword>
<reference evidence="11" key="1">
    <citation type="submission" date="2023-08" db="EMBL/GenBank/DDBJ databases">
        <authorList>
            <person name="Alioto T."/>
            <person name="Alioto T."/>
            <person name="Gomez Garrido J."/>
        </authorList>
    </citation>
    <scope>NUCLEOTIDE SEQUENCE</scope>
</reference>
<dbReference type="EMBL" id="OX597826">
    <property type="protein sequence ID" value="CAI9731772.1"/>
    <property type="molecule type" value="Genomic_DNA"/>
</dbReference>
<keyword evidence="4 10" id="KW-0328">Glycosyltransferase</keyword>
<evidence type="ECO:0000313" key="12">
    <source>
        <dbReference type="Proteomes" id="UP001162480"/>
    </source>
</evidence>
<evidence type="ECO:0000256" key="2">
    <source>
        <dbReference type="ARBA" id="ARBA00004922"/>
    </source>
</evidence>
<evidence type="ECO:0000256" key="7">
    <source>
        <dbReference type="ARBA" id="ARBA00022824"/>
    </source>
</evidence>
<proteinExistence type="inferred from homology"/>
<dbReference type="GO" id="GO:0042283">
    <property type="term" value="F:dolichyl pyrophosphate Glc1Man9GlcNAc2 alpha-1,3-glucosyltransferase activity"/>
    <property type="evidence" value="ECO:0007669"/>
    <property type="project" value="TreeGrafter"/>
</dbReference>
<evidence type="ECO:0000256" key="8">
    <source>
        <dbReference type="ARBA" id="ARBA00022989"/>
    </source>
</evidence>
<dbReference type="PANTHER" id="PTHR12413:SF2">
    <property type="entry name" value="DOLICHYL PYROPHOSPHATE GLC1MAN9GLCNAC2 ALPHA-1,3-GLUCOSYLTRANSFERASE-RELATED"/>
    <property type="match status" value="1"/>
</dbReference>
<dbReference type="EC" id="2.4.1.-" evidence="10"/>
<feature type="transmembrane region" description="Helical" evidence="10">
    <location>
        <begin position="222"/>
        <end position="241"/>
    </location>
</feature>
<comment type="subcellular location">
    <subcellularLocation>
        <location evidence="1 10">Endoplasmic reticulum membrane</location>
        <topology evidence="1 10">Multi-pass membrane protein</topology>
    </subcellularLocation>
</comment>
<evidence type="ECO:0000256" key="6">
    <source>
        <dbReference type="ARBA" id="ARBA00022692"/>
    </source>
</evidence>
<dbReference type="GO" id="GO:0006487">
    <property type="term" value="P:protein N-linked glycosylation"/>
    <property type="evidence" value="ECO:0007669"/>
    <property type="project" value="TreeGrafter"/>
</dbReference>
<evidence type="ECO:0000313" key="11">
    <source>
        <dbReference type="EMBL" id="CAI9731772.1"/>
    </source>
</evidence>
<dbReference type="PANTHER" id="PTHR12413">
    <property type="entry name" value="DOLICHYL GLYCOSYLTRANSFERASE"/>
    <property type="match status" value="1"/>
</dbReference>
<protein>
    <recommendedName>
        <fullName evidence="10">Alpha-1,3-glucosyltransferase</fullName>
        <ecNumber evidence="10">2.4.1.-</ecNumber>
    </recommendedName>
</protein>
<feature type="transmembrane region" description="Helical" evidence="10">
    <location>
        <begin position="273"/>
        <end position="298"/>
    </location>
</feature>
<evidence type="ECO:0000256" key="3">
    <source>
        <dbReference type="ARBA" id="ARBA00008715"/>
    </source>
</evidence>
<dbReference type="Pfam" id="PF03155">
    <property type="entry name" value="Alg6_Alg8"/>
    <property type="match status" value="1"/>
</dbReference>
<name>A0AA36BDR0_OCTVU</name>
<gene>
    <name evidence="11" type="ORF">OCTVUL_1B017041</name>
</gene>
<keyword evidence="9 10" id="KW-0472">Membrane</keyword>
<feature type="transmembrane region" description="Helical" evidence="10">
    <location>
        <begin position="247"/>
        <end position="264"/>
    </location>
</feature>
<feature type="transmembrane region" description="Helical" evidence="10">
    <location>
        <begin position="541"/>
        <end position="558"/>
    </location>
</feature>
<keyword evidence="5 10" id="KW-0808">Transferase</keyword>
<dbReference type="Proteomes" id="UP001162480">
    <property type="component" value="Chromosome 13"/>
</dbReference>
<feature type="transmembrane region" description="Helical" evidence="10">
    <location>
        <begin position="511"/>
        <end position="529"/>
    </location>
</feature>
<keyword evidence="8 10" id="KW-1133">Transmembrane helix</keyword>
<evidence type="ECO:0000256" key="10">
    <source>
        <dbReference type="RuleBase" id="RU363110"/>
    </source>
</evidence>
<dbReference type="AlphaFoldDB" id="A0AA36BDR0"/>
<keyword evidence="12" id="KW-1185">Reference proteome</keyword>
<dbReference type="InterPro" id="IPR004856">
    <property type="entry name" value="Glyco_trans_ALG6/ALG8"/>
</dbReference>
<evidence type="ECO:0000256" key="4">
    <source>
        <dbReference type="ARBA" id="ARBA00022676"/>
    </source>
</evidence>
<organism evidence="11 12">
    <name type="scientific">Octopus vulgaris</name>
    <name type="common">Common octopus</name>
    <dbReference type="NCBI Taxonomy" id="6645"/>
    <lineage>
        <taxon>Eukaryota</taxon>
        <taxon>Metazoa</taxon>
        <taxon>Spiralia</taxon>
        <taxon>Lophotrochozoa</taxon>
        <taxon>Mollusca</taxon>
        <taxon>Cephalopoda</taxon>
        <taxon>Coleoidea</taxon>
        <taxon>Octopodiformes</taxon>
        <taxon>Octopoda</taxon>
        <taxon>Incirrata</taxon>
        <taxon>Octopodidae</taxon>
        <taxon>Octopus</taxon>
    </lineage>
</organism>
<comment type="similarity">
    <text evidence="3 10">Belongs to the ALG6/ALG8 glucosyltransferase family.</text>
</comment>
<keyword evidence="6 10" id="KW-0812">Transmembrane</keyword>